<protein>
    <submittedName>
        <fullName evidence="2">Electron transporter RnfD</fullName>
    </submittedName>
</protein>
<dbReference type="Pfam" id="PF17996">
    <property type="entry name" value="CE2_N"/>
    <property type="match status" value="1"/>
</dbReference>
<evidence type="ECO:0000259" key="1">
    <source>
        <dbReference type="Pfam" id="PF17996"/>
    </source>
</evidence>
<dbReference type="PANTHER" id="PTHR37834">
    <property type="entry name" value="GDSL-LIKE LIPASE/ACYLHYDROLASE DOMAIN PROTEIN (AFU_ORTHOLOGUE AFUA_2G00620)"/>
    <property type="match status" value="1"/>
</dbReference>
<evidence type="ECO:0000313" key="3">
    <source>
        <dbReference type="Proteomes" id="UP000452293"/>
    </source>
</evidence>
<sequence>MWICANDERIRYTGRIDCRVEAEPVWVFPGSSAEFWFSGEVLRIHVENFNEYWQNYLGCILDQVQSAFYLKKSGETVIEVRVPENESGVHHVLFFKRQDGCHELKILGFEIGDGERLIELPPVSERRIEVYGDSVSAGESVEAIDFIGKTDMEHEGGFSNCWFSFPWMTARMLGARLHDIAQGGIALMDGHGWFHRPEQTGMETAWDKIHYNTMLGEMTEWDFSKFVPQVVIVALGQNDNYPVDYMKVEAEKKAQGVCVHEQEPDQEQVTQVEKSYSYCCEMADRWRSHYGDFLKKLRGVYPEAWIVCCTTVLQHDKSWDDAIDRVVNSVKDEKISHFLFSRNGVATPGHPRIPEQFEMAREMADYIENVLGVYKNK</sequence>
<organism evidence="2 3">
    <name type="scientific">Blautia massiliensis</name>
    <name type="common">ex Durand et al. 2017</name>
    <dbReference type="NCBI Taxonomy" id="1737424"/>
    <lineage>
        <taxon>Bacteria</taxon>
        <taxon>Bacillati</taxon>
        <taxon>Bacillota</taxon>
        <taxon>Clostridia</taxon>
        <taxon>Lachnospirales</taxon>
        <taxon>Lachnospiraceae</taxon>
        <taxon>Blautia</taxon>
    </lineage>
</organism>
<dbReference type="Gene3D" id="3.40.50.1110">
    <property type="entry name" value="SGNH hydrolase"/>
    <property type="match status" value="1"/>
</dbReference>
<reference evidence="2 3" key="1">
    <citation type="journal article" date="2019" name="Nat. Med.">
        <title>A library of human gut bacterial isolates paired with longitudinal multiomics data enables mechanistic microbiome research.</title>
        <authorList>
            <person name="Poyet M."/>
            <person name="Groussin M."/>
            <person name="Gibbons S.M."/>
            <person name="Avila-Pacheco J."/>
            <person name="Jiang X."/>
            <person name="Kearney S.M."/>
            <person name="Perrotta A.R."/>
            <person name="Berdy B."/>
            <person name="Zhao S."/>
            <person name="Lieberman T.D."/>
            <person name="Swanson P.K."/>
            <person name="Smith M."/>
            <person name="Roesemann S."/>
            <person name="Alexander J.E."/>
            <person name="Rich S.A."/>
            <person name="Livny J."/>
            <person name="Vlamakis H."/>
            <person name="Clish C."/>
            <person name="Bullock K."/>
            <person name="Deik A."/>
            <person name="Scott J."/>
            <person name="Pierce K.A."/>
            <person name="Xavier R.J."/>
            <person name="Alm E.J."/>
        </authorList>
    </citation>
    <scope>NUCLEOTIDE SEQUENCE [LARGE SCALE GENOMIC DNA]</scope>
    <source>
        <strain evidence="2 3">BIOML-A1</strain>
    </source>
</reference>
<dbReference type="InterPro" id="IPR036514">
    <property type="entry name" value="SGNH_hydro_sf"/>
</dbReference>
<dbReference type="InterPro" id="IPR052762">
    <property type="entry name" value="PCW_deacetylase/CE"/>
</dbReference>
<name>A0ABW9X3S8_9FIRM</name>
<proteinExistence type="predicted"/>
<dbReference type="InterPro" id="IPR040794">
    <property type="entry name" value="CE2_N"/>
</dbReference>
<gene>
    <name evidence="2" type="ORF">GT718_06170</name>
</gene>
<keyword evidence="3" id="KW-1185">Reference proteome</keyword>
<dbReference type="Proteomes" id="UP000452293">
    <property type="component" value="Unassembled WGS sequence"/>
</dbReference>
<dbReference type="Gene3D" id="2.60.120.260">
    <property type="entry name" value="Galactose-binding domain-like"/>
    <property type="match status" value="1"/>
</dbReference>
<accession>A0ABW9X3S8</accession>
<dbReference type="SUPFAM" id="SSF52266">
    <property type="entry name" value="SGNH hydrolase"/>
    <property type="match status" value="1"/>
</dbReference>
<evidence type="ECO:0000313" key="2">
    <source>
        <dbReference type="EMBL" id="MZL76953.1"/>
    </source>
</evidence>
<dbReference type="PANTHER" id="PTHR37834:SF2">
    <property type="entry name" value="ESTERASE, SGNH HYDROLASE-TYPE"/>
    <property type="match status" value="1"/>
</dbReference>
<dbReference type="EMBL" id="WWVW01000009">
    <property type="protein sequence ID" value="MZL76953.1"/>
    <property type="molecule type" value="Genomic_DNA"/>
</dbReference>
<comment type="caution">
    <text evidence="2">The sequence shown here is derived from an EMBL/GenBank/DDBJ whole genome shotgun (WGS) entry which is preliminary data.</text>
</comment>
<dbReference type="RefSeq" id="WP_129974776.1">
    <property type="nucleotide sequence ID" value="NZ_JBKTCY010000001.1"/>
</dbReference>
<feature type="domain" description="Carbohydrate esterase 2 N-terminal" evidence="1">
    <location>
        <begin position="12"/>
        <end position="121"/>
    </location>
</feature>